<organism evidence="1 2">
    <name type="scientific">Francisella opportunistica</name>
    <dbReference type="NCBI Taxonomy" id="2016517"/>
    <lineage>
        <taxon>Bacteria</taxon>
        <taxon>Pseudomonadati</taxon>
        <taxon>Pseudomonadota</taxon>
        <taxon>Gammaproteobacteria</taxon>
        <taxon>Thiotrichales</taxon>
        <taxon>Francisellaceae</taxon>
        <taxon>Francisella</taxon>
    </lineage>
</organism>
<dbReference type="InterPro" id="IPR021048">
    <property type="entry name" value="Intracellular_growth_locus_C"/>
</dbReference>
<dbReference type="EMBL" id="CP022375">
    <property type="protein sequence ID" value="AXH29507.1"/>
    <property type="molecule type" value="Genomic_DNA"/>
</dbReference>
<proteinExistence type="predicted"/>
<accession>A0A345JQB1</accession>
<protein>
    <submittedName>
        <fullName evidence="1">Intracellular growth locus C protein</fullName>
    </submittedName>
</protein>
<reference evidence="1 2" key="1">
    <citation type="submission" date="2017-07" db="EMBL/GenBank/DDBJ databases">
        <title>Complete genome sequences and comparative analysis of the novel pathogen Francisella opportunistica.</title>
        <authorList>
            <person name="Dietrich E.A."/>
            <person name="Kingry L.C."/>
            <person name="Petersen J.M."/>
        </authorList>
    </citation>
    <scope>NUCLEOTIDE SEQUENCE [LARGE SCALE GENOMIC DNA]</scope>
    <source>
        <strain evidence="1 2">14-2155</strain>
    </source>
</reference>
<keyword evidence="2" id="KW-1185">Reference proteome</keyword>
<sequence length="211" mass="22300">MTMSEMITRQQVTSGETINVRTDPTACIGSHPGRRLFIDSLTIAGESLDKNIVAIEGGDDVTKADSATAAASVIRLSITPGSINPTISIVFGALIKSSIRTTLEEKISNILQASGTDMTIKLGNSNKKQEYKTDDAWGIMIDLSNLELYPISAEAFSINIEPTELMGVSKDGMRYHIISIDGLTTSQGSLPVCGAASTDKGVAKIGYIAAS</sequence>
<dbReference type="Pfam" id="PF11550">
    <property type="entry name" value="IglC"/>
    <property type="match status" value="1"/>
</dbReference>
<dbReference type="Proteomes" id="UP000253862">
    <property type="component" value="Chromosome"/>
</dbReference>
<evidence type="ECO:0000313" key="2">
    <source>
        <dbReference type="Proteomes" id="UP000253862"/>
    </source>
</evidence>
<evidence type="ECO:0000313" key="1">
    <source>
        <dbReference type="EMBL" id="AXH29507.1"/>
    </source>
</evidence>
<dbReference type="AlphaFoldDB" id="A0A345JQB1"/>
<gene>
    <name evidence="1" type="ORF">CGC43_02380</name>
</gene>
<name>A0A345JQB1_9GAMM</name>